<dbReference type="KEGG" id="mnm:MNVM_02430"/>
<dbReference type="RefSeq" id="WP_232062478.1">
    <property type="nucleotide sequence ID" value="NZ_AP022562.1"/>
</dbReference>
<dbReference type="GO" id="GO:0012505">
    <property type="term" value="C:endomembrane system"/>
    <property type="evidence" value="ECO:0007669"/>
    <property type="project" value="UniProtKB-SubCell"/>
</dbReference>
<evidence type="ECO:0000256" key="2">
    <source>
        <dbReference type="ARBA" id="ARBA00022692"/>
    </source>
</evidence>
<keyword evidence="4 5" id="KW-0472">Membrane</keyword>
<dbReference type="Pfam" id="PF04191">
    <property type="entry name" value="PEMT"/>
    <property type="match status" value="1"/>
</dbReference>
<proteinExistence type="predicted"/>
<keyword evidence="2 5" id="KW-0812">Transmembrane</keyword>
<evidence type="ECO:0000313" key="7">
    <source>
        <dbReference type="Proteomes" id="UP000466997"/>
    </source>
</evidence>
<keyword evidence="7" id="KW-1185">Reference proteome</keyword>
<dbReference type="EMBL" id="AP022562">
    <property type="protein sequence ID" value="BBX11162.1"/>
    <property type="molecule type" value="Genomic_DNA"/>
</dbReference>
<dbReference type="Proteomes" id="UP000466997">
    <property type="component" value="Chromosome"/>
</dbReference>
<evidence type="ECO:0000256" key="5">
    <source>
        <dbReference type="SAM" id="Phobius"/>
    </source>
</evidence>
<accession>A0A7I7JJN1</accession>
<dbReference type="PANTHER" id="PTHR12714:SF11">
    <property type="entry name" value="PROTEIN C-TERMINAL S-ISOPRENYLCYSTEINE CARBOXYL O-METHYLTRANSFERASE"/>
    <property type="match status" value="1"/>
</dbReference>
<sequence length="74" mass="8730">MTSGVFAVSRNPIYVGFALVLLGQFLVFPSWIPLIYLLAAVWLFNRQVVREEAFLRQHYGQEFADYCNRVRRYL</sequence>
<organism evidence="6 7">
    <name type="scientific">Mycobacterium novum</name>
    <dbReference type="NCBI Taxonomy" id="2492438"/>
    <lineage>
        <taxon>Bacteria</taxon>
        <taxon>Bacillati</taxon>
        <taxon>Actinomycetota</taxon>
        <taxon>Actinomycetes</taxon>
        <taxon>Mycobacteriales</taxon>
        <taxon>Mycobacteriaceae</taxon>
        <taxon>Mycobacterium</taxon>
    </lineage>
</organism>
<evidence type="ECO:0000256" key="1">
    <source>
        <dbReference type="ARBA" id="ARBA00004127"/>
    </source>
</evidence>
<dbReference type="AlphaFoldDB" id="A0A7I7JJN1"/>
<evidence type="ECO:0008006" key="8">
    <source>
        <dbReference type="Google" id="ProtNLM"/>
    </source>
</evidence>
<gene>
    <name evidence="6" type="ORF">MNVM_02430</name>
</gene>
<dbReference type="Gene3D" id="1.20.120.1630">
    <property type="match status" value="1"/>
</dbReference>
<protein>
    <recommendedName>
        <fullName evidence="8">Isoprenylcysteine carboxyl methyltransferase</fullName>
    </recommendedName>
</protein>
<feature type="transmembrane region" description="Helical" evidence="5">
    <location>
        <begin position="12"/>
        <end position="44"/>
    </location>
</feature>
<comment type="subcellular location">
    <subcellularLocation>
        <location evidence="1">Endomembrane system</location>
        <topology evidence="1">Multi-pass membrane protein</topology>
    </subcellularLocation>
</comment>
<keyword evidence="3 5" id="KW-1133">Transmembrane helix</keyword>
<reference evidence="6 7" key="1">
    <citation type="journal article" date="2019" name="Emerg. Microbes Infect.">
        <title>Comprehensive subspecies identification of 175 nontuberculous mycobacteria species based on 7547 genomic profiles.</title>
        <authorList>
            <person name="Matsumoto Y."/>
            <person name="Kinjo T."/>
            <person name="Motooka D."/>
            <person name="Nabeya D."/>
            <person name="Jung N."/>
            <person name="Uechi K."/>
            <person name="Horii T."/>
            <person name="Iida T."/>
            <person name="Fujita J."/>
            <person name="Nakamura S."/>
        </authorList>
    </citation>
    <scope>NUCLEOTIDE SEQUENCE [LARGE SCALE GENOMIC DNA]</scope>
    <source>
        <strain evidence="6 7">JCM 6391</strain>
    </source>
</reference>
<evidence type="ECO:0000313" key="6">
    <source>
        <dbReference type="EMBL" id="BBX11162.1"/>
    </source>
</evidence>
<evidence type="ECO:0000256" key="3">
    <source>
        <dbReference type="ARBA" id="ARBA00022989"/>
    </source>
</evidence>
<name>A0A7I7JJN1_9MYCO</name>
<dbReference type="GO" id="GO:0016740">
    <property type="term" value="F:transferase activity"/>
    <property type="evidence" value="ECO:0007669"/>
    <property type="project" value="UniProtKB-ARBA"/>
</dbReference>
<dbReference type="InterPro" id="IPR007318">
    <property type="entry name" value="Phopholipid_MeTrfase"/>
</dbReference>
<dbReference type="PANTHER" id="PTHR12714">
    <property type="entry name" value="PROTEIN-S ISOPRENYLCYSTEINE O-METHYLTRANSFERASE"/>
    <property type="match status" value="1"/>
</dbReference>
<evidence type="ECO:0000256" key="4">
    <source>
        <dbReference type="ARBA" id="ARBA00023136"/>
    </source>
</evidence>